<keyword evidence="3" id="KW-1003">Cell membrane</keyword>
<dbReference type="EMBL" id="CP080467">
    <property type="protein sequence ID" value="UNO50505.1"/>
    <property type="molecule type" value="Genomic_DNA"/>
</dbReference>
<name>T0BEC9_ALIAG</name>
<dbReference type="InterPro" id="IPR011701">
    <property type="entry name" value="MFS"/>
</dbReference>
<dbReference type="KEGG" id="aaco:K1I37_08620"/>
<dbReference type="AlphaFoldDB" id="T0BEC9"/>
<evidence type="ECO:0000313" key="7">
    <source>
        <dbReference type="EMBL" id="UNO50505.1"/>
    </source>
</evidence>
<dbReference type="OrthoDB" id="65739at2"/>
<keyword evidence="2" id="KW-0813">Transport</keyword>
<dbReference type="PROSITE" id="PS50850">
    <property type="entry name" value="MFS"/>
    <property type="match status" value="1"/>
</dbReference>
<evidence type="ECO:0000313" key="8">
    <source>
        <dbReference type="Proteomes" id="UP000829401"/>
    </source>
</evidence>
<accession>T0BEC9</accession>
<dbReference type="Proteomes" id="UP000829401">
    <property type="component" value="Chromosome"/>
</dbReference>
<organism evidence="7 8">
    <name type="scientific">Alicyclobacillus acidoterrestris (strain ATCC 49025 / DSM 3922 / CIP 106132 / NCIMB 13137 / GD3B)</name>
    <dbReference type="NCBI Taxonomy" id="1356854"/>
    <lineage>
        <taxon>Bacteria</taxon>
        <taxon>Bacillati</taxon>
        <taxon>Bacillota</taxon>
        <taxon>Bacilli</taxon>
        <taxon>Bacillales</taxon>
        <taxon>Alicyclobacillaceae</taxon>
        <taxon>Alicyclobacillus</taxon>
    </lineage>
</organism>
<dbReference type="InterPro" id="IPR001958">
    <property type="entry name" value="Tet-R_TetA/multi-R_MdtG-like"/>
</dbReference>
<evidence type="ECO:0000256" key="6">
    <source>
        <dbReference type="ARBA" id="ARBA00023136"/>
    </source>
</evidence>
<dbReference type="GO" id="GO:0022857">
    <property type="term" value="F:transmembrane transporter activity"/>
    <property type="evidence" value="ECO:0007669"/>
    <property type="project" value="InterPro"/>
</dbReference>
<dbReference type="Pfam" id="PF07690">
    <property type="entry name" value="MFS_1"/>
    <property type="match status" value="1"/>
</dbReference>
<dbReference type="Pfam" id="PF00083">
    <property type="entry name" value="Sugar_tr"/>
    <property type="match status" value="1"/>
</dbReference>
<dbReference type="PRINTS" id="PR01035">
    <property type="entry name" value="TCRTETA"/>
</dbReference>
<protein>
    <submittedName>
        <fullName evidence="7">MFS transporter</fullName>
    </submittedName>
</protein>
<evidence type="ECO:0000256" key="1">
    <source>
        <dbReference type="ARBA" id="ARBA00004651"/>
    </source>
</evidence>
<evidence type="ECO:0000256" key="5">
    <source>
        <dbReference type="ARBA" id="ARBA00022989"/>
    </source>
</evidence>
<dbReference type="PANTHER" id="PTHR43414">
    <property type="entry name" value="MULTIDRUG RESISTANCE PROTEIN MDTG"/>
    <property type="match status" value="1"/>
</dbReference>
<evidence type="ECO:0000256" key="2">
    <source>
        <dbReference type="ARBA" id="ARBA00022448"/>
    </source>
</evidence>
<dbReference type="GO" id="GO:0005886">
    <property type="term" value="C:plasma membrane"/>
    <property type="evidence" value="ECO:0007669"/>
    <property type="project" value="UniProtKB-SubCell"/>
</dbReference>
<sequence length="402" mass="43917">MVLWPMVTVQFFMSAALTVMSPFLPLYLVQIGVHPLSQVDMWSGVLTSVNFLMAALMSPVWGGLSDRVGRKAMVLRSSVAICVFTALMGLSHNVWELLVLRVLMGMFSGFSASAIALVATQINEEKLGFALGWLSSGQLIGGLVGPLLGGLMADWVGNYRFVFFWTSGISLLAVLITLVVVRERKTRGADDSGQVRKRQPIWRQLMTLREIHWLFPMFMVLLLAQFAARAVQPVVTLYVKDIAGNVQYLSTLAGFAFSVTGIGDLIASPFLGKRSDKIGYKRVLLISILGATIFTIPQAFTHSIWVFLALRFALGMFMGGILPTANALVGRLAPSEDRGKVYGLTSSCTFLGSFAGPLVGGLVSASFGIPTMFYITAALLLINWMWIAKFVREPSEEFAHRG</sequence>
<dbReference type="STRING" id="1356854.N007_15170"/>
<dbReference type="RefSeq" id="WP_021298214.1">
    <property type="nucleotide sequence ID" value="NZ_AURB01000179.1"/>
</dbReference>
<dbReference type="InterPro" id="IPR005828">
    <property type="entry name" value="MFS_sugar_transport-like"/>
</dbReference>
<accession>A0A9E6ZH48</accession>
<proteinExistence type="predicted"/>
<dbReference type="PANTHER" id="PTHR43414:SF1">
    <property type="entry name" value="PEPTIDE PERMEASE"/>
    <property type="match status" value="1"/>
</dbReference>
<gene>
    <name evidence="7" type="ORF">K1I37_08620</name>
</gene>
<dbReference type="InterPro" id="IPR036259">
    <property type="entry name" value="MFS_trans_sf"/>
</dbReference>
<evidence type="ECO:0000256" key="4">
    <source>
        <dbReference type="ARBA" id="ARBA00022692"/>
    </source>
</evidence>
<reference evidence="8" key="1">
    <citation type="journal article" date="2022" name="G3 (Bethesda)">
        <title>Unveiling the complete genome sequence of Alicyclobacillus acidoterrestris DSM 3922T, a taint-producing strain.</title>
        <authorList>
            <person name="Leonardo I.C."/>
            <person name="Barreto Crespo M.T."/>
            <person name="Gaspar F.B."/>
        </authorList>
    </citation>
    <scope>NUCLEOTIDE SEQUENCE [LARGE SCALE GENOMIC DNA]</scope>
    <source>
        <strain evidence="8">DSM 3922</strain>
    </source>
</reference>
<evidence type="ECO:0000256" key="3">
    <source>
        <dbReference type="ARBA" id="ARBA00022475"/>
    </source>
</evidence>
<keyword evidence="5" id="KW-1133">Transmembrane helix</keyword>
<keyword evidence="6" id="KW-0472">Membrane</keyword>
<dbReference type="Gene3D" id="1.20.1250.20">
    <property type="entry name" value="MFS general substrate transporter like domains"/>
    <property type="match status" value="2"/>
</dbReference>
<dbReference type="eggNOG" id="COG2814">
    <property type="taxonomic scope" value="Bacteria"/>
</dbReference>
<dbReference type="InterPro" id="IPR020846">
    <property type="entry name" value="MFS_dom"/>
</dbReference>
<keyword evidence="8" id="KW-1185">Reference proteome</keyword>
<comment type="subcellular location">
    <subcellularLocation>
        <location evidence="1">Cell membrane</location>
        <topology evidence="1">Multi-pass membrane protein</topology>
    </subcellularLocation>
</comment>
<dbReference type="SUPFAM" id="SSF103473">
    <property type="entry name" value="MFS general substrate transporter"/>
    <property type="match status" value="2"/>
</dbReference>
<keyword evidence="4" id="KW-0812">Transmembrane</keyword>